<gene>
    <name evidence="1" type="ORF">SAMCFNEI73_pB0156</name>
</gene>
<dbReference type="PANTHER" id="PTHR33627:SF1">
    <property type="entry name" value="TRANSPOSASE"/>
    <property type="match status" value="1"/>
</dbReference>
<dbReference type="Proteomes" id="UP000182306">
    <property type="component" value="Plasmid B"/>
</dbReference>
<organism evidence="1 2">
    <name type="scientific">Sinorhizobium americanum</name>
    <dbReference type="NCBI Taxonomy" id="194963"/>
    <lineage>
        <taxon>Bacteria</taxon>
        <taxon>Pseudomonadati</taxon>
        <taxon>Pseudomonadota</taxon>
        <taxon>Alphaproteobacteria</taxon>
        <taxon>Hyphomicrobiales</taxon>
        <taxon>Rhizobiaceae</taxon>
        <taxon>Sinorhizobium/Ensifer group</taxon>
        <taxon>Sinorhizobium</taxon>
    </lineage>
</organism>
<accession>A0A1L3LTH3</accession>
<name>A0A1L3LTH3_9HYPH</name>
<evidence type="ECO:0000313" key="1">
    <source>
        <dbReference type="EMBL" id="APG93356.1"/>
    </source>
</evidence>
<sequence length="51" mass="6083">MKEELGLDHFEGRSWQGLHRHALMTMIAYAFLQHQPLHKAKREKKEETRPA</sequence>
<dbReference type="KEGG" id="same:SAMCFNEI73_pB0156"/>
<dbReference type="PANTHER" id="PTHR33627">
    <property type="entry name" value="TRANSPOSASE"/>
    <property type="match status" value="1"/>
</dbReference>
<geneLocation type="plasmid" evidence="1 2">
    <name>B</name>
</geneLocation>
<reference evidence="1 2" key="1">
    <citation type="submission" date="2015-10" db="EMBL/GenBank/DDBJ databases">
        <title>Genomic differences between typical nodule nitrogen-fixing rhizobial strains and those coming from bean seeds.</title>
        <authorList>
            <person name="Peralta H."/>
            <person name="Aguilar-Vera A."/>
            <person name="Diaz R."/>
            <person name="Mora Y."/>
            <person name="Martinez-Batallar G."/>
            <person name="Salazar E."/>
            <person name="Vargas-Lagunas C."/>
            <person name="Encarnacion S."/>
            <person name="Girard L."/>
            <person name="Mora J."/>
        </authorList>
    </citation>
    <scope>NUCLEOTIDE SEQUENCE [LARGE SCALE GENOMIC DNA]</scope>
    <source>
        <strain evidence="1 2">CFNEI 73</strain>
        <plasmid evidence="1 2">B</plasmid>
    </source>
</reference>
<proteinExistence type="predicted"/>
<evidence type="ECO:0000313" key="2">
    <source>
        <dbReference type="Proteomes" id="UP000182306"/>
    </source>
</evidence>
<dbReference type="AlphaFoldDB" id="A0A1L3LTH3"/>
<keyword evidence="2" id="KW-1185">Reference proteome</keyword>
<keyword evidence="1" id="KW-0614">Plasmid</keyword>
<dbReference type="EMBL" id="CP013109">
    <property type="protein sequence ID" value="APG93356.1"/>
    <property type="molecule type" value="Genomic_DNA"/>
</dbReference>
<protein>
    <submittedName>
        <fullName evidence="1">Transposase</fullName>
    </submittedName>
</protein>
<dbReference type="InterPro" id="IPR039365">
    <property type="entry name" value="IS701-like"/>
</dbReference>